<dbReference type="Pfam" id="PF06062">
    <property type="entry name" value="UPF0231"/>
    <property type="match status" value="1"/>
</dbReference>
<protein>
    <submittedName>
        <fullName evidence="2">YacL family protein</fullName>
    </submittedName>
</protein>
<comment type="caution">
    <text evidence="2">The sequence shown here is derived from an EMBL/GenBank/DDBJ whole genome shotgun (WGS) entry which is preliminary data.</text>
</comment>
<name>A0A9X2WCM1_9GAMM</name>
<evidence type="ECO:0000256" key="1">
    <source>
        <dbReference type="ARBA" id="ARBA00005367"/>
    </source>
</evidence>
<dbReference type="InterPro" id="IPR008249">
    <property type="entry name" value="UPF0231"/>
</dbReference>
<gene>
    <name evidence="2" type="ORF">NYR02_02510</name>
</gene>
<reference evidence="2" key="1">
    <citation type="journal article" date="2022" name="Front. Microbiol.">
        <title>Genome-based taxonomic rearrangement of Oceanobacter-related bacteria including the description of Thalassolituus hydrocarbonoclasticus sp. nov. and Thalassolituus pacificus sp. nov. and emended description of the genus Thalassolituus.</title>
        <authorList>
            <person name="Dong C."/>
            <person name="Wei L."/>
            <person name="Wang J."/>
            <person name="Lai Q."/>
            <person name="Huang Z."/>
            <person name="Shao Z."/>
        </authorList>
    </citation>
    <scope>NUCLEOTIDE SEQUENCE</scope>
    <source>
        <strain evidence="2">59MF3M-4</strain>
    </source>
</reference>
<organism evidence="2 3">
    <name type="scientific">Thalassolituus pacificus</name>
    <dbReference type="NCBI Taxonomy" id="2975440"/>
    <lineage>
        <taxon>Bacteria</taxon>
        <taxon>Pseudomonadati</taxon>
        <taxon>Pseudomonadota</taxon>
        <taxon>Gammaproteobacteria</taxon>
        <taxon>Oceanospirillales</taxon>
        <taxon>Oceanospirillaceae</taxon>
        <taxon>Thalassolituus</taxon>
    </lineage>
</organism>
<dbReference type="RefSeq" id="WP_260974821.1">
    <property type="nucleotide sequence ID" value="NZ_JAOANI010000009.1"/>
</dbReference>
<comment type="similarity">
    <text evidence="1">Belongs to the UPF0231 family.</text>
</comment>
<dbReference type="PIRSF" id="PIRSF006287">
    <property type="entry name" value="UCP006287"/>
    <property type="match status" value="1"/>
</dbReference>
<dbReference type="Proteomes" id="UP001147830">
    <property type="component" value="Unassembled WGS sequence"/>
</dbReference>
<proteinExistence type="inferred from homology"/>
<keyword evidence="3" id="KW-1185">Reference proteome</keyword>
<sequence>MDYRFFYNERQLPCARLSMDHEAFGLWLTDELGADTEQLTSLLQAVSSLEQGQKSEFQWQGRDFLLRLNRDDAEVIALSMLQDHNLDELEGEDLQFYDAESFAACGLDDFKELLIEWQEFLHD</sequence>
<dbReference type="AlphaFoldDB" id="A0A9X2WCM1"/>
<dbReference type="EMBL" id="JAOANI010000009">
    <property type="protein sequence ID" value="MCT7357893.1"/>
    <property type="molecule type" value="Genomic_DNA"/>
</dbReference>
<evidence type="ECO:0000313" key="2">
    <source>
        <dbReference type="EMBL" id="MCT7357893.1"/>
    </source>
</evidence>
<reference evidence="2" key="2">
    <citation type="submission" date="2022-08" db="EMBL/GenBank/DDBJ databases">
        <authorList>
            <person name="Dong C."/>
        </authorList>
    </citation>
    <scope>NUCLEOTIDE SEQUENCE</scope>
    <source>
        <strain evidence="2">59MF3M-4</strain>
    </source>
</reference>
<accession>A0A9X2WCM1</accession>
<evidence type="ECO:0000313" key="3">
    <source>
        <dbReference type="Proteomes" id="UP001147830"/>
    </source>
</evidence>